<keyword evidence="4" id="KW-1133">Transmembrane helix</keyword>
<dbReference type="PANTHER" id="PTHR31306:SF4">
    <property type="entry name" value="ALPHA-1,2-GALACTOSYLTRANSFERASE"/>
    <property type="match status" value="1"/>
</dbReference>
<comment type="caution">
    <text evidence="5">The sequence shown here is derived from an EMBL/GenBank/DDBJ whole genome shotgun (WGS) entry which is preliminary data.</text>
</comment>
<evidence type="ECO:0000313" key="5">
    <source>
        <dbReference type="EMBL" id="PKY53396.1"/>
    </source>
</evidence>
<dbReference type="EMBL" id="LLXI01001377">
    <property type="protein sequence ID" value="PKY53396.1"/>
    <property type="molecule type" value="Genomic_DNA"/>
</dbReference>
<dbReference type="OrthoDB" id="205108at2759"/>
<dbReference type="GO" id="GO:0006487">
    <property type="term" value="P:protein N-linked glycosylation"/>
    <property type="evidence" value="ECO:0007669"/>
    <property type="project" value="TreeGrafter"/>
</dbReference>
<dbReference type="InterPro" id="IPR029044">
    <property type="entry name" value="Nucleotide-diphossugar_trans"/>
</dbReference>
<proteinExistence type="inferred from homology"/>
<evidence type="ECO:0000256" key="3">
    <source>
        <dbReference type="ARBA" id="ARBA00022679"/>
    </source>
</evidence>
<dbReference type="GO" id="GO:0000139">
    <property type="term" value="C:Golgi membrane"/>
    <property type="evidence" value="ECO:0007669"/>
    <property type="project" value="TreeGrafter"/>
</dbReference>
<evidence type="ECO:0000313" key="6">
    <source>
        <dbReference type="Proteomes" id="UP000234323"/>
    </source>
</evidence>
<dbReference type="Pfam" id="PF05637">
    <property type="entry name" value="Glyco_transf_34"/>
    <property type="match status" value="1"/>
</dbReference>
<gene>
    <name evidence="5" type="ORF">RhiirA4_39607</name>
</gene>
<sequence length="582" mass="67640">MKNSMIMNKEGQSNYFLDCAKYQFRKIKLLPLLIAIFVIFLFAIPYYTKYNENDNPPLVDLEGNAPPLSDDDDDNIQNSKCPNYKMMLFISSEMENIEKRMLMREELFGITDNLVPCMKQDTSKIFYKFLIKKKKPLDDEAFRNFLSEKMEYNDIEEITPKVGDDWEQLMLKYAQLLQESCITFDHLILIDVYTMINLEKLQDKISSLSIANQTISNTNKMVWGSFNTNLTDSMATILGSSAIKPILNHSNHPSKNYTSIISRFYYHHLNHPNEKIPDDLILINDPLSIVEWPNSIKSIPCVDCIIAIGHIYQDWEVRKIKDKLKISTIIPCKVRSDIEMYSKNTSKLRSNIVVMTSSFLYRDNCMLEAAPLSAQNKRDYAEKHGYAFVSRSTEFVQQLLRKRKEVWGKIDAVEKVLPYYEWLIWLDMDAIFVNKTLSIEDLLKMSEEKVGGKKEFEKINFIVARPIGDDMINAGVFLIRNSDWARDFIRNGIQARRDRAYRGMKEQQAMRDAIKQPNWKPNVLYLNGDDHTINTFPDRYVRGDYIVHYAPEEGCPADPVLGGLKKVTMLEESPDDEIILPF</sequence>
<dbReference type="VEuPathDB" id="FungiDB:RhiirFUN_003889"/>
<dbReference type="VEuPathDB" id="FungiDB:FUN_021958"/>
<dbReference type="AlphaFoldDB" id="A0A2I1H3E7"/>
<reference evidence="5 6" key="1">
    <citation type="submission" date="2015-10" db="EMBL/GenBank/DDBJ databases">
        <title>Genome analyses suggest a sexual origin of heterokaryosis in a supposedly ancient asexual fungus.</title>
        <authorList>
            <person name="Ropars J."/>
            <person name="Sedzielewska K."/>
            <person name="Noel J."/>
            <person name="Charron P."/>
            <person name="Farinelli L."/>
            <person name="Marton T."/>
            <person name="Kruger M."/>
            <person name="Pelin A."/>
            <person name="Brachmann A."/>
            <person name="Corradi N."/>
        </authorList>
    </citation>
    <scope>NUCLEOTIDE SEQUENCE [LARGE SCALE GENOMIC DNA]</scope>
    <source>
        <strain evidence="5 6">A4</strain>
    </source>
</reference>
<keyword evidence="3" id="KW-0808">Transferase</keyword>
<organism evidence="5 6">
    <name type="scientific">Rhizophagus irregularis</name>
    <dbReference type="NCBI Taxonomy" id="588596"/>
    <lineage>
        <taxon>Eukaryota</taxon>
        <taxon>Fungi</taxon>
        <taxon>Fungi incertae sedis</taxon>
        <taxon>Mucoromycota</taxon>
        <taxon>Glomeromycotina</taxon>
        <taxon>Glomeromycetes</taxon>
        <taxon>Glomerales</taxon>
        <taxon>Glomeraceae</taxon>
        <taxon>Rhizophagus</taxon>
    </lineage>
</organism>
<evidence type="ECO:0000256" key="4">
    <source>
        <dbReference type="SAM" id="Phobius"/>
    </source>
</evidence>
<dbReference type="GO" id="GO:0016757">
    <property type="term" value="F:glycosyltransferase activity"/>
    <property type="evidence" value="ECO:0007669"/>
    <property type="project" value="UniProtKB-KW"/>
</dbReference>
<dbReference type="PANTHER" id="PTHR31306">
    <property type="entry name" value="ALPHA-1,6-MANNOSYLTRANSFERASE MNN11-RELATED"/>
    <property type="match status" value="1"/>
</dbReference>
<dbReference type="InterPro" id="IPR008630">
    <property type="entry name" value="Glyco_trans_34"/>
</dbReference>
<evidence type="ECO:0008006" key="7">
    <source>
        <dbReference type="Google" id="ProtNLM"/>
    </source>
</evidence>
<feature type="transmembrane region" description="Helical" evidence="4">
    <location>
        <begin position="29"/>
        <end position="47"/>
    </location>
</feature>
<keyword evidence="6" id="KW-1185">Reference proteome</keyword>
<accession>A0A2I1H3E7</accession>
<comment type="similarity">
    <text evidence="1">Belongs to the glycosyltransferase 34 family.</text>
</comment>
<keyword evidence="4" id="KW-0472">Membrane</keyword>
<dbReference type="Gene3D" id="3.90.550.10">
    <property type="entry name" value="Spore Coat Polysaccharide Biosynthesis Protein SpsA, Chain A"/>
    <property type="match status" value="1"/>
</dbReference>
<evidence type="ECO:0000256" key="2">
    <source>
        <dbReference type="ARBA" id="ARBA00022676"/>
    </source>
</evidence>
<dbReference type="SUPFAM" id="SSF53448">
    <property type="entry name" value="Nucleotide-diphospho-sugar transferases"/>
    <property type="match status" value="1"/>
</dbReference>
<dbReference type="VEuPathDB" id="FungiDB:RhiirA1_442993"/>
<evidence type="ECO:0000256" key="1">
    <source>
        <dbReference type="ARBA" id="ARBA00005664"/>
    </source>
</evidence>
<name>A0A2I1H3E7_9GLOM</name>
<protein>
    <recommendedName>
        <fullName evidence="7">Glycosyltransferase Family 34 protein</fullName>
    </recommendedName>
</protein>
<keyword evidence="4" id="KW-0812">Transmembrane</keyword>
<keyword evidence="2" id="KW-0328">Glycosyltransferase</keyword>
<dbReference type="Proteomes" id="UP000234323">
    <property type="component" value="Unassembled WGS sequence"/>
</dbReference>